<gene>
    <name evidence="2" type="ORF">DW853_13935</name>
</gene>
<keyword evidence="1" id="KW-0812">Transmembrane</keyword>
<feature type="transmembrane region" description="Helical" evidence="1">
    <location>
        <begin position="30"/>
        <end position="46"/>
    </location>
</feature>
<evidence type="ECO:0000256" key="1">
    <source>
        <dbReference type="SAM" id="Phobius"/>
    </source>
</evidence>
<feature type="transmembrane region" description="Helical" evidence="1">
    <location>
        <begin position="7"/>
        <end position="24"/>
    </location>
</feature>
<keyword evidence="1" id="KW-1133">Transmembrane helix</keyword>
<dbReference type="AlphaFoldDB" id="A0A413ZNM8"/>
<accession>A0A413ZNM8</accession>
<comment type="caution">
    <text evidence="2">The sequence shown here is derived from an EMBL/GenBank/DDBJ whole genome shotgun (WGS) entry which is preliminary data.</text>
</comment>
<reference evidence="2 3" key="1">
    <citation type="submission" date="2018-08" db="EMBL/GenBank/DDBJ databases">
        <title>A genome reference for cultivated species of the human gut microbiota.</title>
        <authorList>
            <person name="Zou Y."/>
            <person name="Xue W."/>
            <person name="Luo G."/>
        </authorList>
    </citation>
    <scope>NUCLEOTIDE SEQUENCE [LARGE SCALE GENOMIC DNA]</scope>
    <source>
        <strain evidence="2 3">AM36-9BH</strain>
    </source>
</reference>
<keyword evidence="1" id="KW-0472">Membrane</keyword>
<proteinExistence type="predicted"/>
<organism evidence="2 3">
    <name type="scientific">Bacteroides stercoris</name>
    <dbReference type="NCBI Taxonomy" id="46506"/>
    <lineage>
        <taxon>Bacteria</taxon>
        <taxon>Pseudomonadati</taxon>
        <taxon>Bacteroidota</taxon>
        <taxon>Bacteroidia</taxon>
        <taxon>Bacteroidales</taxon>
        <taxon>Bacteroidaceae</taxon>
        <taxon>Bacteroides</taxon>
    </lineage>
</organism>
<dbReference type="Proteomes" id="UP000285305">
    <property type="component" value="Unassembled WGS sequence"/>
</dbReference>
<evidence type="ECO:0000313" key="3">
    <source>
        <dbReference type="Proteomes" id="UP000285305"/>
    </source>
</evidence>
<evidence type="ECO:0000313" key="2">
    <source>
        <dbReference type="EMBL" id="RHC27117.1"/>
    </source>
</evidence>
<sequence>MNILRFFLSSLLWGMGGVLVLAIYAYSELVYLIFICIAIIVLTIYYKKPIIKMYAEIFNELGITKYVTLTKNLKKFKEPIYKLISSISLW</sequence>
<name>A0A413ZNM8_BACSE</name>
<dbReference type="EMBL" id="QSHQ01000034">
    <property type="protein sequence ID" value="RHC27117.1"/>
    <property type="molecule type" value="Genomic_DNA"/>
</dbReference>
<protein>
    <submittedName>
        <fullName evidence="2">Uncharacterized protein</fullName>
    </submittedName>
</protein>